<dbReference type="GO" id="GO:0055052">
    <property type="term" value="C:ATP-binding cassette (ABC) transporter complex, substrate-binding subunit-containing"/>
    <property type="evidence" value="ECO:0007669"/>
    <property type="project" value="TreeGrafter"/>
</dbReference>
<dbReference type="InterPro" id="IPR047641">
    <property type="entry name" value="ABC_transpr_MalK/UgpC-like"/>
</dbReference>
<gene>
    <name evidence="5" type="ORF">SE17_35570</name>
</gene>
<dbReference type="Proteomes" id="UP000050509">
    <property type="component" value="Unassembled WGS sequence"/>
</dbReference>
<keyword evidence="1" id="KW-1003">Cell membrane</keyword>
<sequence>MATIQLQQVEKKFGAVHAVEPVDLTIGDGEFVALLGPSGCGKTTTLRMIAGLETVTSGNILLGGRDVTNLRGRERDIAFVFQLFALYPHMTVRQNVAFPLQTQREPRDIIERRVDEVIRLLGIEHLQHRRP</sequence>
<keyword evidence="2" id="KW-1278">Translocase</keyword>
<dbReference type="InterPro" id="IPR003439">
    <property type="entry name" value="ABC_transporter-like_ATP-bd"/>
</dbReference>
<organism evidence="5 6">
    <name type="scientific">Kouleothrix aurantiaca</name>
    <dbReference type="NCBI Taxonomy" id="186479"/>
    <lineage>
        <taxon>Bacteria</taxon>
        <taxon>Bacillati</taxon>
        <taxon>Chloroflexota</taxon>
        <taxon>Chloroflexia</taxon>
        <taxon>Chloroflexales</taxon>
        <taxon>Roseiflexineae</taxon>
        <taxon>Roseiflexaceae</taxon>
        <taxon>Kouleothrix</taxon>
    </lineage>
</organism>
<proteinExistence type="predicted"/>
<dbReference type="PANTHER" id="PTHR43875">
    <property type="entry name" value="MALTODEXTRIN IMPORT ATP-BINDING PROTEIN MSMX"/>
    <property type="match status" value="1"/>
</dbReference>
<accession>A0A0P9D8Q8</accession>
<evidence type="ECO:0000256" key="1">
    <source>
        <dbReference type="ARBA" id="ARBA00022475"/>
    </source>
</evidence>
<evidence type="ECO:0000256" key="3">
    <source>
        <dbReference type="ARBA" id="ARBA00023136"/>
    </source>
</evidence>
<feature type="non-terminal residue" evidence="5">
    <location>
        <position position="131"/>
    </location>
</feature>
<dbReference type="EMBL" id="LJCR01002318">
    <property type="protein sequence ID" value="KPV48902.1"/>
    <property type="molecule type" value="Genomic_DNA"/>
</dbReference>
<evidence type="ECO:0000256" key="2">
    <source>
        <dbReference type="ARBA" id="ARBA00022967"/>
    </source>
</evidence>
<keyword evidence="6" id="KW-1185">Reference proteome</keyword>
<comment type="caution">
    <text evidence="5">The sequence shown here is derived from an EMBL/GenBank/DDBJ whole genome shotgun (WGS) entry which is preliminary data.</text>
</comment>
<keyword evidence="5" id="KW-0067">ATP-binding</keyword>
<dbReference type="AlphaFoldDB" id="A0A0P9D8Q8"/>
<feature type="domain" description="ABC transporter" evidence="4">
    <location>
        <begin position="20"/>
        <end position="130"/>
    </location>
</feature>
<protein>
    <submittedName>
        <fullName evidence="5">ABC transporter ATP-binding protein</fullName>
    </submittedName>
</protein>
<dbReference type="Pfam" id="PF00005">
    <property type="entry name" value="ABC_tran"/>
    <property type="match status" value="1"/>
</dbReference>
<keyword evidence="3" id="KW-0472">Membrane</keyword>
<reference evidence="5 6" key="1">
    <citation type="submission" date="2015-09" db="EMBL/GenBank/DDBJ databases">
        <title>Draft genome sequence of Kouleothrix aurantiaca JCM 19913.</title>
        <authorList>
            <person name="Hemp J."/>
        </authorList>
    </citation>
    <scope>NUCLEOTIDE SEQUENCE [LARGE SCALE GENOMIC DNA]</scope>
    <source>
        <strain evidence="5 6">COM-B</strain>
    </source>
</reference>
<evidence type="ECO:0000313" key="6">
    <source>
        <dbReference type="Proteomes" id="UP000050509"/>
    </source>
</evidence>
<evidence type="ECO:0000313" key="5">
    <source>
        <dbReference type="EMBL" id="KPV48902.1"/>
    </source>
</evidence>
<keyword evidence="5" id="KW-0547">Nucleotide-binding</keyword>
<dbReference type="PANTHER" id="PTHR43875:SF15">
    <property type="entry name" value="TREHALOSE IMPORT ATP-BINDING PROTEIN SUGC"/>
    <property type="match status" value="1"/>
</dbReference>
<dbReference type="Gene3D" id="3.40.50.300">
    <property type="entry name" value="P-loop containing nucleotide triphosphate hydrolases"/>
    <property type="match status" value="1"/>
</dbReference>
<dbReference type="InterPro" id="IPR027417">
    <property type="entry name" value="P-loop_NTPase"/>
</dbReference>
<evidence type="ECO:0000259" key="4">
    <source>
        <dbReference type="Pfam" id="PF00005"/>
    </source>
</evidence>
<dbReference type="GO" id="GO:0005524">
    <property type="term" value="F:ATP binding"/>
    <property type="evidence" value="ECO:0007669"/>
    <property type="project" value="UniProtKB-KW"/>
</dbReference>
<dbReference type="GO" id="GO:0016887">
    <property type="term" value="F:ATP hydrolysis activity"/>
    <property type="evidence" value="ECO:0007669"/>
    <property type="project" value="InterPro"/>
</dbReference>
<dbReference type="SUPFAM" id="SSF52540">
    <property type="entry name" value="P-loop containing nucleoside triphosphate hydrolases"/>
    <property type="match status" value="1"/>
</dbReference>
<name>A0A0P9D8Q8_9CHLR</name>